<dbReference type="GO" id="GO:0006564">
    <property type="term" value="P:L-serine biosynthetic process"/>
    <property type="evidence" value="ECO:0007669"/>
    <property type="project" value="TreeGrafter"/>
</dbReference>
<dbReference type="Pfam" id="PF12710">
    <property type="entry name" value="HAD"/>
    <property type="match status" value="1"/>
</dbReference>
<evidence type="ECO:0000259" key="2">
    <source>
        <dbReference type="Pfam" id="PF14681"/>
    </source>
</evidence>
<keyword evidence="4" id="KW-1185">Reference proteome</keyword>
<dbReference type="InterPro" id="IPR027417">
    <property type="entry name" value="P-loop_NTPase"/>
</dbReference>
<evidence type="ECO:0000256" key="1">
    <source>
        <dbReference type="SAM" id="MobiDB-lite"/>
    </source>
</evidence>
<evidence type="ECO:0000313" key="4">
    <source>
        <dbReference type="Proteomes" id="UP000799764"/>
    </source>
</evidence>
<proteinExistence type="predicted"/>
<comment type="caution">
    <text evidence="3">The sequence shown here is derived from an EMBL/GenBank/DDBJ whole genome shotgun (WGS) entry which is preliminary data.</text>
</comment>
<accession>A0A9P4UFY3</accession>
<feature type="region of interest" description="Disordered" evidence="1">
    <location>
        <begin position="1"/>
        <end position="31"/>
    </location>
</feature>
<dbReference type="GO" id="GO:0000287">
    <property type="term" value="F:magnesium ion binding"/>
    <property type="evidence" value="ECO:0007669"/>
    <property type="project" value="TreeGrafter"/>
</dbReference>
<dbReference type="Pfam" id="PF14681">
    <property type="entry name" value="UPRTase"/>
    <property type="match status" value="1"/>
</dbReference>
<feature type="domain" description="Phosphoribosyltransferase" evidence="2">
    <location>
        <begin position="498"/>
        <end position="695"/>
    </location>
</feature>
<dbReference type="GO" id="GO:0036424">
    <property type="term" value="F:L-phosphoserine phosphatase activity"/>
    <property type="evidence" value="ECO:0007669"/>
    <property type="project" value="TreeGrafter"/>
</dbReference>
<dbReference type="AlphaFoldDB" id="A0A9P4UFY3"/>
<dbReference type="OrthoDB" id="5416609at2759"/>
<dbReference type="SUPFAM" id="SSF53271">
    <property type="entry name" value="PRTase-like"/>
    <property type="match status" value="1"/>
</dbReference>
<dbReference type="SUPFAM" id="SSF56784">
    <property type="entry name" value="HAD-like"/>
    <property type="match status" value="1"/>
</dbReference>
<dbReference type="Gene3D" id="3.40.50.2020">
    <property type="match status" value="1"/>
</dbReference>
<feature type="compositionally biased region" description="Polar residues" evidence="1">
    <location>
        <begin position="7"/>
        <end position="31"/>
    </location>
</feature>
<gene>
    <name evidence="3" type="ORF">P171DRAFT_222828</name>
</gene>
<dbReference type="EMBL" id="MU001495">
    <property type="protein sequence ID" value="KAF2449016.1"/>
    <property type="molecule type" value="Genomic_DNA"/>
</dbReference>
<dbReference type="CDD" id="cd06223">
    <property type="entry name" value="PRTases_typeI"/>
    <property type="match status" value="1"/>
</dbReference>
<dbReference type="InterPro" id="IPR036412">
    <property type="entry name" value="HAD-like_sf"/>
</dbReference>
<dbReference type="SUPFAM" id="SSF52540">
    <property type="entry name" value="P-loop containing nucleoside triphosphate hydrolases"/>
    <property type="match status" value="1"/>
</dbReference>
<dbReference type="InterPro" id="IPR029057">
    <property type="entry name" value="PRTase-like"/>
</dbReference>
<dbReference type="Gene3D" id="3.40.50.1000">
    <property type="entry name" value="HAD superfamily/HAD-like"/>
    <property type="match status" value="1"/>
</dbReference>
<dbReference type="InterPro" id="IPR023214">
    <property type="entry name" value="HAD_sf"/>
</dbReference>
<dbReference type="PANTHER" id="PTHR43344">
    <property type="entry name" value="PHOSPHOSERINE PHOSPHATASE"/>
    <property type="match status" value="1"/>
</dbReference>
<dbReference type="Pfam" id="PF13207">
    <property type="entry name" value="AAA_17"/>
    <property type="match status" value="1"/>
</dbReference>
<dbReference type="InterPro" id="IPR000836">
    <property type="entry name" value="PRTase_dom"/>
</dbReference>
<dbReference type="PANTHER" id="PTHR43344:SF20">
    <property type="entry name" value="URACIL PHOSPHORIBOSYLTRANSFERASE"/>
    <property type="match status" value="1"/>
</dbReference>
<organism evidence="3 4">
    <name type="scientific">Karstenula rhodostoma CBS 690.94</name>
    <dbReference type="NCBI Taxonomy" id="1392251"/>
    <lineage>
        <taxon>Eukaryota</taxon>
        <taxon>Fungi</taxon>
        <taxon>Dikarya</taxon>
        <taxon>Ascomycota</taxon>
        <taxon>Pezizomycotina</taxon>
        <taxon>Dothideomycetes</taxon>
        <taxon>Pleosporomycetidae</taxon>
        <taxon>Pleosporales</taxon>
        <taxon>Massarineae</taxon>
        <taxon>Didymosphaeriaceae</taxon>
        <taxon>Karstenula</taxon>
    </lineage>
</organism>
<dbReference type="Gene3D" id="3.40.50.300">
    <property type="entry name" value="P-loop containing nucleotide triphosphate hydrolases"/>
    <property type="match status" value="1"/>
</dbReference>
<dbReference type="CDD" id="cd01427">
    <property type="entry name" value="HAD_like"/>
    <property type="match status" value="1"/>
</dbReference>
<dbReference type="GO" id="GO:0005737">
    <property type="term" value="C:cytoplasm"/>
    <property type="evidence" value="ECO:0007669"/>
    <property type="project" value="TreeGrafter"/>
</dbReference>
<dbReference type="InterPro" id="IPR050582">
    <property type="entry name" value="HAD-like_SerB"/>
</dbReference>
<reference evidence="3" key="1">
    <citation type="journal article" date="2020" name="Stud. Mycol.">
        <title>101 Dothideomycetes genomes: a test case for predicting lifestyles and emergence of pathogens.</title>
        <authorList>
            <person name="Haridas S."/>
            <person name="Albert R."/>
            <person name="Binder M."/>
            <person name="Bloem J."/>
            <person name="Labutti K."/>
            <person name="Salamov A."/>
            <person name="Andreopoulos B."/>
            <person name="Baker S."/>
            <person name="Barry K."/>
            <person name="Bills G."/>
            <person name="Bluhm B."/>
            <person name="Cannon C."/>
            <person name="Castanera R."/>
            <person name="Culley D."/>
            <person name="Daum C."/>
            <person name="Ezra D."/>
            <person name="Gonzalez J."/>
            <person name="Henrissat B."/>
            <person name="Kuo A."/>
            <person name="Liang C."/>
            <person name="Lipzen A."/>
            <person name="Lutzoni F."/>
            <person name="Magnuson J."/>
            <person name="Mondo S."/>
            <person name="Nolan M."/>
            <person name="Ohm R."/>
            <person name="Pangilinan J."/>
            <person name="Park H.-J."/>
            <person name="Ramirez L."/>
            <person name="Alfaro M."/>
            <person name="Sun H."/>
            <person name="Tritt A."/>
            <person name="Yoshinaga Y."/>
            <person name="Zwiers L.-H."/>
            <person name="Turgeon B."/>
            <person name="Goodwin S."/>
            <person name="Spatafora J."/>
            <person name="Crous P."/>
            <person name="Grigoriev I."/>
        </authorList>
    </citation>
    <scope>NUCLEOTIDE SEQUENCE</scope>
    <source>
        <strain evidence="3">CBS 690.94</strain>
    </source>
</reference>
<name>A0A9P4UFY3_9PLEO</name>
<protein>
    <recommendedName>
        <fullName evidence="2">Phosphoribosyltransferase domain-containing protein</fullName>
    </recommendedName>
</protein>
<sequence>MFHHDQQLSALPTNHDTNRQSKQSPPINGLSSDAKPIVIGIYGISGSGKTFLMDRLKQDLSGASFHFHEGSDTIGNLVPGGLKAFQGMDVPDKTRWREHAMDNISTKSKHDGKTAVVTGHFMFWPEEDETGRIVCTKNDLATYTHILYLDIPVKTIEQRRWNDVSKPRPHTSVAHLLKWQQTEKIHLQKLCREHGILFSILTSDETAKSRALGLIRDFSVHTENHNEVQAQTKLDEAMASYRNVPDTMLVIDGDKTLAAQDTGALFWKNLSNAGLANNDPLKSLFGGPMGYSYKAFRQAMLLYEDAVDEKAYDGMCQKVASEVKIYPEFESLLRLVSEQEHIGVVVVSCGLRRVWEKILDQTGLSQSVPVIAGGRISDGFVVTAETKAAVVNRLQMLHHAHVWAFGDSPLDIPMLKAADEAIVVVGDKLTRSKSMDLVLRDAIYKGLLRARQVVLPRTAPPRLDDRALPVADVNGIDFIRDLLHRHDRSAKLKIYHATNKNAAKVIATQMRDAAVAGPALRKAHRQAGWYLSHEYLTHIIGVEDCPISHVLGHGATGSRLLDEPKTTIVAIMRAGEPMASGVSEAFPLAMYVHAKHASELALHHLQGRSQIVLVDSVVNSGKTVIEFVQHIRSVSADIRIVVVTGVIQGQCVSSRSAVYQALEACGNVSLVALRISSTKFTGSGTTDTGNRLFNTTHIL</sequence>
<dbReference type="Proteomes" id="UP000799764">
    <property type="component" value="Unassembled WGS sequence"/>
</dbReference>
<evidence type="ECO:0000313" key="3">
    <source>
        <dbReference type="EMBL" id="KAF2449016.1"/>
    </source>
</evidence>